<dbReference type="EMBL" id="CP000886">
    <property type="protein sequence ID" value="ABX65857.1"/>
    <property type="molecule type" value="Genomic_DNA"/>
</dbReference>
<evidence type="ECO:0000313" key="2">
    <source>
        <dbReference type="Proteomes" id="UP000008556"/>
    </source>
</evidence>
<sequence>MRSIAIALQRVMANGAGYFHNILLRRMTHFYLKGLIAQRLSGLEYY</sequence>
<protein>
    <submittedName>
        <fullName evidence="1">Uncharacterized protein</fullName>
    </submittedName>
</protein>
<name>A0A6C6YY10_SALPB</name>
<dbReference type="KEGG" id="spq:SPAB_00424"/>
<reference evidence="1 2" key="1">
    <citation type="submission" date="2007-11" db="EMBL/GenBank/DDBJ databases">
        <authorList>
            <consortium name="The Salmonella enterica serovar Paratyphi B Genome Sequencing Project"/>
            <person name="McClelland M."/>
            <person name="Sanderson E.K."/>
            <person name="Porwollik S."/>
            <person name="Spieth J."/>
            <person name="Clifton W.S."/>
            <person name="Fulton R."/>
            <person name="Cordes M."/>
            <person name="Wollam A."/>
            <person name="Shah N."/>
            <person name="Pepin K."/>
            <person name="Bhonagiri V."/>
            <person name="Nash W."/>
            <person name="Johnson M."/>
            <person name="Thiruvilangam P."/>
            <person name="Wilson R."/>
        </authorList>
    </citation>
    <scope>NUCLEOTIDE SEQUENCE [LARGE SCALE GENOMIC DNA]</scope>
    <source>
        <strain evidence="2">ATCC BAA-1250 / SPB7</strain>
    </source>
</reference>
<organism evidence="1 2">
    <name type="scientific">Salmonella paratyphi B (strain ATCC BAA-1250 / SPB7)</name>
    <dbReference type="NCBI Taxonomy" id="1016998"/>
    <lineage>
        <taxon>Bacteria</taxon>
        <taxon>Pseudomonadati</taxon>
        <taxon>Pseudomonadota</taxon>
        <taxon>Gammaproteobacteria</taxon>
        <taxon>Enterobacterales</taxon>
        <taxon>Enterobacteriaceae</taxon>
        <taxon>Salmonella</taxon>
    </lineage>
</organism>
<dbReference type="AlphaFoldDB" id="A0A6C6YY10"/>
<dbReference type="Proteomes" id="UP000008556">
    <property type="component" value="Chromosome"/>
</dbReference>
<gene>
    <name evidence="1" type="ordered locus">SPAB_00424</name>
</gene>
<evidence type="ECO:0000313" key="1">
    <source>
        <dbReference type="EMBL" id="ABX65857.1"/>
    </source>
</evidence>
<accession>A0A6C6YY10</accession>
<proteinExistence type="predicted"/>